<dbReference type="EMBL" id="GBRH01277826">
    <property type="protein sequence ID" value="JAD20069.1"/>
    <property type="molecule type" value="Transcribed_RNA"/>
</dbReference>
<reference evidence="1" key="1">
    <citation type="submission" date="2014-09" db="EMBL/GenBank/DDBJ databases">
        <authorList>
            <person name="Magalhaes I.L.F."/>
            <person name="Oliveira U."/>
            <person name="Santos F.R."/>
            <person name="Vidigal T.H.D.A."/>
            <person name="Brescovit A.D."/>
            <person name="Santos A.J."/>
        </authorList>
    </citation>
    <scope>NUCLEOTIDE SEQUENCE</scope>
    <source>
        <tissue evidence="1">Shoot tissue taken approximately 20 cm above the soil surface</tissue>
    </source>
</reference>
<proteinExistence type="predicted"/>
<reference evidence="1" key="2">
    <citation type="journal article" date="2015" name="Data Brief">
        <title>Shoot transcriptome of the giant reed, Arundo donax.</title>
        <authorList>
            <person name="Barrero R.A."/>
            <person name="Guerrero F.D."/>
            <person name="Moolhuijzen P."/>
            <person name="Goolsby J.A."/>
            <person name="Tidwell J."/>
            <person name="Bellgard S.E."/>
            <person name="Bellgard M.I."/>
        </authorList>
    </citation>
    <scope>NUCLEOTIDE SEQUENCE</scope>
    <source>
        <tissue evidence="1">Shoot tissue taken approximately 20 cm above the soil surface</tissue>
    </source>
</reference>
<accession>A0A0A8Y136</accession>
<dbReference type="PANTHER" id="PTHR34223:SF26">
    <property type="entry name" value="OS02G0188900 PROTEIN"/>
    <property type="match status" value="1"/>
</dbReference>
<evidence type="ECO:0000313" key="1">
    <source>
        <dbReference type="EMBL" id="JAD20069.1"/>
    </source>
</evidence>
<dbReference type="SUPFAM" id="SSF52047">
    <property type="entry name" value="RNI-like"/>
    <property type="match status" value="1"/>
</dbReference>
<name>A0A0A8Y136_ARUDO</name>
<protein>
    <submittedName>
        <fullName evidence="1">Uncharacterized protein</fullName>
    </submittedName>
</protein>
<dbReference type="InterPro" id="IPR053197">
    <property type="entry name" value="F-box_SCFL_complex_component"/>
</dbReference>
<dbReference type="AlphaFoldDB" id="A0A0A8Y136"/>
<organism evidence="1">
    <name type="scientific">Arundo donax</name>
    <name type="common">Giant reed</name>
    <name type="synonym">Donax arundinaceus</name>
    <dbReference type="NCBI Taxonomy" id="35708"/>
    <lineage>
        <taxon>Eukaryota</taxon>
        <taxon>Viridiplantae</taxon>
        <taxon>Streptophyta</taxon>
        <taxon>Embryophyta</taxon>
        <taxon>Tracheophyta</taxon>
        <taxon>Spermatophyta</taxon>
        <taxon>Magnoliopsida</taxon>
        <taxon>Liliopsida</taxon>
        <taxon>Poales</taxon>
        <taxon>Poaceae</taxon>
        <taxon>PACMAD clade</taxon>
        <taxon>Arundinoideae</taxon>
        <taxon>Arundineae</taxon>
        <taxon>Arundo</taxon>
    </lineage>
</organism>
<dbReference type="PANTHER" id="PTHR34223">
    <property type="entry name" value="OS11G0201299 PROTEIN"/>
    <property type="match status" value="1"/>
</dbReference>
<sequence>MLKMENDLQWCPNFNNLTTLILGEWCICPDSYALIVFLQNTPNLVKLTLNMNELGSHSFSRFMGDIKDVSFTLEHLEIIEAVCPEGDSVLSLEKLLLEGGVNSDQMDIKHLDGTHSVVLTLRV</sequence>